<reference evidence="1 2" key="1">
    <citation type="submission" date="2017-10" db="EMBL/GenBank/DDBJ databases">
        <title>Extensive intraspecific genome diversity in a model arbuscular mycorrhizal fungus.</title>
        <authorList>
            <person name="Chen E.C.H."/>
            <person name="Morin E."/>
            <person name="Baudet D."/>
            <person name="Noel J."/>
            <person name="Ndikumana S."/>
            <person name="Charron P."/>
            <person name="St-Onge C."/>
            <person name="Giorgi J."/>
            <person name="Grigoriev I.V."/>
            <person name="Roux C."/>
            <person name="Martin F.M."/>
            <person name="Corradi N."/>
        </authorList>
    </citation>
    <scope>NUCLEOTIDE SEQUENCE [LARGE SCALE GENOMIC DNA]</scope>
    <source>
        <strain evidence="1 2">A1</strain>
    </source>
</reference>
<sequence>MYSEKNIIEMAESYTCLRLDNRYVFQVEVYKKDNKIFFELGDKEIQFEKLKVGQLVEIISRKGKFEDSDRLNLWKVDVSKSRIGSTEDEIRELGGVSMEPECNFKKYFEADYGPTENNIHIIAVIQTTYTGKRNLDDSDDRKRKRHRTFAPSNRVHDDINYFIEPKEAVERLGNFLRDGKFCLLCGHRQSGKTTTAYAIEEWLLTNCDKDVYVMNLNNGIVINDGPEKFWWSICCQLESLDKNRFSFDKLDEASYICGNDGDETIIQSFIGVLRSLKDGRRNQFGLYSILLVGTELIKEFLKNHQRADENEISEEIYLLTHGHKGLVGSCCSYIECKMVVGRREFSRDDWNLESYDLISCIRRKATYGSIVRALPNLSETQRNILGHVLLYRTHVKSKDDPDVRFLLAEGMVIVEQNLGQEEVLLACAAPILRNILTYGISTPEISLSVRVPDSKTIDPKWLLERTIEVDIILSYLSLAMNSAHAYAKCFVLQRTYPSSTFSPRKSLIKPPVTQSYPSHLYRALPEVKEYDNNDSGDPRLRLDILLKDCFPNPAYGYELVFTATKKVFDDHVKRAKHYSKLHNCSSMYLVHLCNIENDKLSDYFGQECSDITPVHVIYDKNNGTAKLIYKNDSTDIFIKSFEWQVIWGINR</sequence>
<dbReference type="EMBL" id="LLXH01000071">
    <property type="protein sequence ID" value="PKC73889.1"/>
    <property type="molecule type" value="Genomic_DNA"/>
</dbReference>
<dbReference type="VEuPathDB" id="FungiDB:RhiirFUN_013302"/>
<evidence type="ECO:0000313" key="1">
    <source>
        <dbReference type="EMBL" id="PKC73889.1"/>
    </source>
</evidence>
<evidence type="ECO:0000313" key="2">
    <source>
        <dbReference type="Proteomes" id="UP000232688"/>
    </source>
</evidence>
<dbReference type="VEuPathDB" id="FungiDB:RhiirA1_450634"/>
<reference evidence="1 2" key="2">
    <citation type="submission" date="2017-10" db="EMBL/GenBank/DDBJ databases">
        <title>Genome analyses suggest a sexual origin of heterokaryosis in a supposedly ancient asexual fungus.</title>
        <authorList>
            <person name="Corradi N."/>
            <person name="Sedzielewska K."/>
            <person name="Noel J."/>
            <person name="Charron P."/>
            <person name="Farinelli L."/>
            <person name="Marton T."/>
            <person name="Kruger M."/>
            <person name="Pelin A."/>
            <person name="Brachmann A."/>
            <person name="Corradi N."/>
        </authorList>
    </citation>
    <scope>NUCLEOTIDE SEQUENCE [LARGE SCALE GENOMIC DNA]</scope>
    <source>
        <strain evidence="1 2">A1</strain>
    </source>
</reference>
<dbReference type="SUPFAM" id="SSF52540">
    <property type="entry name" value="P-loop containing nucleoside triphosphate hydrolases"/>
    <property type="match status" value="1"/>
</dbReference>
<dbReference type="VEuPathDB" id="FungiDB:FUN_016576"/>
<gene>
    <name evidence="1" type="ORF">RhiirA1_450634</name>
</gene>
<organism evidence="1 2">
    <name type="scientific">Rhizophagus irregularis</name>
    <dbReference type="NCBI Taxonomy" id="588596"/>
    <lineage>
        <taxon>Eukaryota</taxon>
        <taxon>Fungi</taxon>
        <taxon>Fungi incertae sedis</taxon>
        <taxon>Mucoromycota</taxon>
        <taxon>Glomeromycotina</taxon>
        <taxon>Glomeromycetes</taxon>
        <taxon>Glomerales</taxon>
        <taxon>Glomeraceae</taxon>
        <taxon>Rhizophagus</taxon>
    </lineage>
</organism>
<dbReference type="InterPro" id="IPR027417">
    <property type="entry name" value="P-loop_NTPase"/>
</dbReference>
<proteinExistence type="predicted"/>
<comment type="caution">
    <text evidence="1">The sequence shown here is derived from an EMBL/GenBank/DDBJ whole genome shotgun (WGS) entry which is preliminary data.</text>
</comment>
<dbReference type="Proteomes" id="UP000232688">
    <property type="component" value="Unassembled WGS sequence"/>
</dbReference>
<protein>
    <submittedName>
        <fullName evidence="1">Uncharacterized protein</fullName>
    </submittedName>
</protein>
<dbReference type="AlphaFoldDB" id="A0A2N0SEB4"/>
<name>A0A2N0SEB4_9GLOM</name>
<accession>A0A2N0SEB4</accession>